<dbReference type="NCBIfam" id="TIGR00707">
    <property type="entry name" value="argD"/>
    <property type="match status" value="1"/>
</dbReference>
<dbReference type="Pfam" id="PF00202">
    <property type="entry name" value="Aminotran_3"/>
    <property type="match status" value="1"/>
</dbReference>
<dbReference type="InterPro" id="IPR015422">
    <property type="entry name" value="PyrdxlP-dep_Trfase_small"/>
</dbReference>
<dbReference type="InterPro" id="IPR004636">
    <property type="entry name" value="AcOrn/SuccOrn_fam"/>
</dbReference>
<dbReference type="FunFam" id="3.40.640.10:FF:000004">
    <property type="entry name" value="Acetylornithine aminotransferase"/>
    <property type="match status" value="1"/>
</dbReference>
<dbReference type="Pfam" id="PF00149">
    <property type="entry name" value="Metallophos"/>
    <property type="match status" value="1"/>
</dbReference>
<name>A0A2P7YTD5_9ASCO</name>
<evidence type="ECO:0000259" key="10">
    <source>
        <dbReference type="PROSITE" id="PS00125"/>
    </source>
</evidence>
<reference evidence="11 12" key="1">
    <citation type="submission" date="2018-03" db="EMBL/GenBank/DDBJ databases">
        <title>Candida pseudohaemulonii genome assembly and annotation.</title>
        <authorList>
            <person name="Munoz J.F."/>
            <person name="Gade L.G."/>
            <person name="Chow N.A."/>
            <person name="Litvintseva A.P."/>
            <person name="Loparev V.N."/>
            <person name="Cuomo C.A."/>
        </authorList>
    </citation>
    <scope>NUCLEOTIDE SEQUENCE [LARGE SCALE GENOMIC DNA]</scope>
    <source>
        <strain evidence="11 12">B12108</strain>
    </source>
</reference>
<keyword evidence="9" id="KW-0378">Hydrolase</keyword>
<dbReference type="EMBL" id="PYFQ01000003">
    <property type="protein sequence ID" value="PSK39212.1"/>
    <property type="molecule type" value="Genomic_DNA"/>
</dbReference>
<dbReference type="UniPathway" id="UPA00068">
    <property type="reaction ID" value="UER00109"/>
</dbReference>
<dbReference type="SUPFAM" id="SSF53383">
    <property type="entry name" value="PLP-dependent transferases"/>
    <property type="match status" value="1"/>
</dbReference>
<dbReference type="InterPro" id="IPR005814">
    <property type="entry name" value="Aminotrans_3"/>
</dbReference>
<sequence>MYRILSSSSKRSTKQVLSSLLSKNGATTSRFYSVPMADASAHSVTGRFVDDVSKPYTVTTYARPNIVIARGKGSYLFDLENRRYVDFTAGIAVTCLGHGNEEVSKIIQTQALNLMHCSNLYYNIPAGELANKLVARTIESDGMQDAQRVFLCNSGTEANEAALKFARKYAKGINEQKTEIIAFENGFHGRTMGALSVTANPKYQAPFAPLIPGVHIADPHSIESVKKVINKDKTAAVIIEPVQGEGGVNVVQPEFLIELKQLCEENDVVLIYDEIQCGLGRTSLLWAHCDLPSTAHPDIVTMAKALGNGFPIGAVMTNEKIEKALSVGDHGTTYGGNPLGSAVGLHVVETVSDKNFLKEVSEKSALFQKGLAEIVEQFPDHVEGVKGKGLLLGLQLTSKLDSGLVVEKAREYGLLVITAGGNVIRIVPALNIPVQTIEEGLKMLSTAIKEAIEAKYQLLGVPNIMSLSSPCTLVGDIHGQFHDLLEIFKVGGSPPDTNYLFLGDYVDRGYYSVETISLLIALKLRYPERVFLIRGNHESRTITTNYGFYTEVLNKYNGSLKVWQYITDLFDYLPLGATIDGKIFATHGGLSPSCQLLDQIRAIDRFKEVPHDGIMADLVWSDPDPEILDFKLSPRGAGYLFGYDVMRKFNHDNDLSQLVRAHQLCNEGFVSYWHGMCLTIWSAPNYCYRCGNRASVLEISHSNYTSKASHPQDILPGQYCNVFEASPENDEDTIEGRGVNGVSSDSFNSSKDIFSAYFNGRGRTLVEYFL</sequence>
<dbReference type="CDD" id="cd07415">
    <property type="entry name" value="MPP_PP2A_PP4_PP6"/>
    <property type="match status" value="1"/>
</dbReference>
<dbReference type="CDD" id="cd00610">
    <property type="entry name" value="OAT_like"/>
    <property type="match status" value="1"/>
</dbReference>
<keyword evidence="7" id="KW-0808">Transferase</keyword>
<comment type="subcellular location">
    <subcellularLocation>
        <location evidence="2">Mitochondrion</location>
    </subcellularLocation>
</comment>
<proteinExistence type="inferred from homology"/>
<dbReference type="InterPro" id="IPR006186">
    <property type="entry name" value="Ser/Thr-sp_prot-phosphatase"/>
</dbReference>
<dbReference type="PROSITE" id="PS00600">
    <property type="entry name" value="AA_TRANSFER_CLASS_3"/>
    <property type="match status" value="1"/>
</dbReference>
<accession>A0A2P7YTD5</accession>
<feature type="domain" description="Serine/threonine specific protein phosphatases" evidence="10">
    <location>
        <begin position="533"/>
        <end position="538"/>
    </location>
</feature>
<protein>
    <recommendedName>
        <fullName evidence="9">Serine/threonine-protein phosphatase</fullName>
        <ecNumber evidence="9">3.1.3.16</ecNumber>
    </recommendedName>
</protein>
<dbReference type="PANTHER" id="PTHR11986:SF79">
    <property type="entry name" value="ACETYLORNITHINE AMINOTRANSFERASE, MITOCHONDRIAL"/>
    <property type="match status" value="1"/>
</dbReference>
<evidence type="ECO:0000256" key="1">
    <source>
        <dbReference type="ARBA" id="ARBA00001933"/>
    </source>
</evidence>
<dbReference type="SMART" id="SM00156">
    <property type="entry name" value="PP2Ac"/>
    <property type="match status" value="1"/>
</dbReference>
<dbReference type="InterPro" id="IPR004843">
    <property type="entry name" value="Calcineurin-like_PHP"/>
</dbReference>
<evidence type="ECO:0000256" key="4">
    <source>
        <dbReference type="ARBA" id="ARBA00008954"/>
    </source>
</evidence>
<keyword evidence="8" id="KW-0663">Pyridoxal phosphate</keyword>
<keyword evidence="6" id="KW-0028">Amino-acid biosynthesis</keyword>
<dbReference type="NCBIfam" id="NF002325">
    <property type="entry name" value="PRK01278.1"/>
    <property type="match status" value="1"/>
</dbReference>
<dbReference type="EC" id="3.1.3.16" evidence="9"/>
<dbReference type="PANTHER" id="PTHR11986">
    <property type="entry name" value="AMINOTRANSFERASE CLASS III"/>
    <property type="match status" value="1"/>
</dbReference>
<dbReference type="InterPro" id="IPR049704">
    <property type="entry name" value="Aminotrans_3_PPA_site"/>
</dbReference>
<organism evidence="11 12">
    <name type="scientific">Candidozyma pseudohaemuli</name>
    <dbReference type="NCBI Taxonomy" id="418784"/>
    <lineage>
        <taxon>Eukaryota</taxon>
        <taxon>Fungi</taxon>
        <taxon>Dikarya</taxon>
        <taxon>Ascomycota</taxon>
        <taxon>Saccharomycotina</taxon>
        <taxon>Pichiomycetes</taxon>
        <taxon>Metschnikowiaceae</taxon>
        <taxon>Candidozyma</taxon>
    </lineage>
</organism>
<dbReference type="GO" id="GO:0005759">
    <property type="term" value="C:mitochondrial matrix"/>
    <property type="evidence" value="ECO:0007669"/>
    <property type="project" value="TreeGrafter"/>
</dbReference>
<evidence type="ECO:0000256" key="3">
    <source>
        <dbReference type="ARBA" id="ARBA00005024"/>
    </source>
</evidence>
<comment type="caution">
    <text evidence="11">The sequence shown here is derived from an EMBL/GenBank/DDBJ whole genome shotgun (WGS) entry which is preliminary data.</text>
</comment>
<dbReference type="GO" id="GO:0006526">
    <property type="term" value="P:L-arginine biosynthetic process"/>
    <property type="evidence" value="ECO:0007669"/>
    <property type="project" value="UniProtKB-UniPathway"/>
</dbReference>
<comment type="cofactor">
    <cofactor evidence="1">
        <name>pyridoxal 5'-phosphate</name>
        <dbReference type="ChEBI" id="CHEBI:597326"/>
    </cofactor>
</comment>
<dbReference type="VEuPathDB" id="FungiDB:C7M61_001815"/>
<dbReference type="Gene3D" id="3.90.1150.10">
    <property type="entry name" value="Aspartate Aminotransferase, domain 1"/>
    <property type="match status" value="1"/>
</dbReference>
<evidence type="ECO:0000256" key="9">
    <source>
        <dbReference type="RuleBase" id="RU004273"/>
    </source>
</evidence>
<keyword evidence="5" id="KW-0032">Aminotransferase</keyword>
<dbReference type="RefSeq" id="XP_024714349.1">
    <property type="nucleotide sequence ID" value="XM_024857213.1"/>
</dbReference>
<dbReference type="InterPro" id="IPR029052">
    <property type="entry name" value="Metallo-depent_PP-like"/>
</dbReference>
<evidence type="ECO:0000256" key="7">
    <source>
        <dbReference type="ARBA" id="ARBA00022679"/>
    </source>
</evidence>
<dbReference type="STRING" id="418784.A0A2P7YTD5"/>
<dbReference type="GO" id="GO:0042802">
    <property type="term" value="F:identical protein binding"/>
    <property type="evidence" value="ECO:0007669"/>
    <property type="project" value="TreeGrafter"/>
</dbReference>
<dbReference type="GO" id="GO:0008483">
    <property type="term" value="F:transaminase activity"/>
    <property type="evidence" value="ECO:0007669"/>
    <property type="project" value="UniProtKB-KW"/>
</dbReference>
<comment type="similarity">
    <text evidence="4">Belongs to the class-III pyridoxal-phosphate-dependent aminotransferase family.</text>
</comment>
<gene>
    <name evidence="11" type="ORF">C7M61_001815</name>
</gene>
<dbReference type="Gene3D" id="3.60.21.10">
    <property type="match status" value="1"/>
</dbReference>
<evidence type="ECO:0000256" key="5">
    <source>
        <dbReference type="ARBA" id="ARBA00022576"/>
    </source>
</evidence>
<dbReference type="GeneID" id="36565205"/>
<dbReference type="Proteomes" id="UP000241107">
    <property type="component" value="Unassembled WGS sequence"/>
</dbReference>
<dbReference type="HAMAP" id="MF_01107">
    <property type="entry name" value="ArgD_aminotrans_3"/>
    <property type="match status" value="1"/>
</dbReference>
<dbReference type="PROSITE" id="PS00125">
    <property type="entry name" value="SER_THR_PHOSPHATASE"/>
    <property type="match status" value="1"/>
</dbReference>
<keyword evidence="12" id="KW-1185">Reference proteome</keyword>
<dbReference type="GO" id="GO:0004722">
    <property type="term" value="F:protein serine/threonine phosphatase activity"/>
    <property type="evidence" value="ECO:0007669"/>
    <property type="project" value="UniProtKB-EC"/>
</dbReference>
<dbReference type="SUPFAM" id="SSF56300">
    <property type="entry name" value="Metallo-dependent phosphatases"/>
    <property type="match status" value="1"/>
</dbReference>
<evidence type="ECO:0000313" key="11">
    <source>
        <dbReference type="EMBL" id="PSK39212.1"/>
    </source>
</evidence>
<dbReference type="AlphaFoldDB" id="A0A2P7YTD5"/>
<dbReference type="Gene3D" id="3.40.640.10">
    <property type="entry name" value="Type I PLP-dependent aspartate aminotransferase-like (Major domain)"/>
    <property type="match status" value="1"/>
</dbReference>
<comment type="catalytic activity">
    <reaction evidence="9">
        <text>O-phospho-L-threonyl-[protein] + H2O = L-threonyl-[protein] + phosphate</text>
        <dbReference type="Rhea" id="RHEA:47004"/>
        <dbReference type="Rhea" id="RHEA-COMP:11060"/>
        <dbReference type="Rhea" id="RHEA-COMP:11605"/>
        <dbReference type="ChEBI" id="CHEBI:15377"/>
        <dbReference type="ChEBI" id="CHEBI:30013"/>
        <dbReference type="ChEBI" id="CHEBI:43474"/>
        <dbReference type="ChEBI" id="CHEBI:61977"/>
        <dbReference type="EC" id="3.1.3.16"/>
    </reaction>
</comment>
<evidence type="ECO:0000256" key="2">
    <source>
        <dbReference type="ARBA" id="ARBA00004173"/>
    </source>
</evidence>
<dbReference type="PRINTS" id="PR00114">
    <property type="entry name" value="STPHPHTASE"/>
</dbReference>
<dbReference type="InterPro" id="IPR015424">
    <property type="entry name" value="PyrdxlP-dep_Trfase"/>
</dbReference>
<evidence type="ECO:0000256" key="6">
    <source>
        <dbReference type="ARBA" id="ARBA00022605"/>
    </source>
</evidence>
<evidence type="ECO:0000256" key="8">
    <source>
        <dbReference type="ARBA" id="ARBA00022898"/>
    </source>
</evidence>
<comment type="similarity">
    <text evidence="9">Belongs to the PPP phosphatase family.</text>
</comment>
<comment type="pathway">
    <text evidence="3">Amino-acid biosynthesis; L-arginine biosynthesis; N(2)-acetyl-L-ornithine from L-glutamate: step 4/4.</text>
</comment>
<evidence type="ECO:0000313" key="12">
    <source>
        <dbReference type="Proteomes" id="UP000241107"/>
    </source>
</evidence>
<dbReference type="OrthoDB" id="1930084at2759"/>
<dbReference type="InterPro" id="IPR050103">
    <property type="entry name" value="Class-III_PLP-dep_AT"/>
</dbReference>
<dbReference type="GO" id="GO:0030170">
    <property type="term" value="F:pyridoxal phosphate binding"/>
    <property type="evidence" value="ECO:0007669"/>
    <property type="project" value="InterPro"/>
</dbReference>
<dbReference type="InterPro" id="IPR015421">
    <property type="entry name" value="PyrdxlP-dep_Trfase_major"/>
</dbReference>